<evidence type="ECO:0000256" key="1">
    <source>
        <dbReference type="ARBA" id="ARBA00022695"/>
    </source>
</evidence>
<dbReference type="InterPro" id="IPR041577">
    <property type="entry name" value="RT_RNaseH_2"/>
</dbReference>
<dbReference type="FunFam" id="3.10.20.370:FF:000001">
    <property type="entry name" value="Retrovirus-related Pol polyprotein from transposon 17.6-like protein"/>
    <property type="match status" value="1"/>
</dbReference>
<dbReference type="CDD" id="cd01647">
    <property type="entry name" value="RT_LTR"/>
    <property type="match status" value="1"/>
</dbReference>
<dbReference type="CDD" id="cd09274">
    <property type="entry name" value="RNase_HI_RT_Ty3"/>
    <property type="match status" value="1"/>
</dbReference>
<dbReference type="Gene3D" id="3.10.10.10">
    <property type="entry name" value="HIV Type 1 Reverse Transcriptase, subunit A, domain 1"/>
    <property type="match status" value="1"/>
</dbReference>
<dbReference type="InterPro" id="IPR043128">
    <property type="entry name" value="Rev_trsase/Diguanyl_cyclase"/>
</dbReference>
<dbReference type="InterPro" id="IPR055469">
    <property type="entry name" value="DUF7041"/>
</dbReference>
<name>A0A8X6VUU4_TRICX</name>
<dbReference type="InterPro" id="IPR050951">
    <property type="entry name" value="Retrovirus_Pol_polyprotein"/>
</dbReference>
<evidence type="ECO:0000256" key="5">
    <source>
        <dbReference type="ARBA" id="ARBA00023268"/>
    </source>
</evidence>
<keyword evidence="3" id="KW-0378">Hydrolase</keyword>
<keyword evidence="1" id="KW-0548">Nucleotidyltransferase</keyword>
<feature type="domain" description="Reverse transcriptase" evidence="6">
    <location>
        <begin position="322"/>
        <end position="500"/>
    </location>
</feature>
<dbReference type="EMBL" id="BMAU01021361">
    <property type="protein sequence ID" value="GFY22928.1"/>
    <property type="molecule type" value="Genomic_DNA"/>
</dbReference>
<dbReference type="Gene3D" id="3.10.20.370">
    <property type="match status" value="1"/>
</dbReference>
<dbReference type="InterPro" id="IPR043502">
    <property type="entry name" value="DNA/RNA_pol_sf"/>
</dbReference>
<dbReference type="Pfam" id="PF23055">
    <property type="entry name" value="DUF7041"/>
    <property type="match status" value="1"/>
</dbReference>
<evidence type="ECO:0000256" key="4">
    <source>
        <dbReference type="ARBA" id="ARBA00022918"/>
    </source>
</evidence>
<evidence type="ECO:0000313" key="8">
    <source>
        <dbReference type="Proteomes" id="UP000887159"/>
    </source>
</evidence>
<dbReference type="Pfam" id="PF00078">
    <property type="entry name" value="RVT_1"/>
    <property type="match status" value="1"/>
</dbReference>
<dbReference type="GO" id="GO:0004519">
    <property type="term" value="F:endonuclease activity"/>
    <property type="evidence" value="ECO:0007669"/>
    <property type="project" value="UniProtKB-KW"/>
</dbReference>
<keyword evidence="4" id="KW-0695">RNA-directed DNA polymerase</keyword>
<keyword evidence="5" id="KW-0511">Multifunctional enzyme</keyword>
<evidence type="ECO:0000313" key="7">
    <source>
        <dbReference type="EMBL" id="GFY22928.1"/>
    </source>
</evidence>
<dbReference type="PANTHER" id="PTHR37984:SF5">
    <property type="entry name" value="PROTEIN NYNRIN-LIKE"/>
    <property type="match status" value="1"/>
</dbReference>
<comment type="caution">
    <text evidence="7">The sequence shown here is derived from an EMBL/GenBank/DDBJ whole genome shotgun (WGS) entry which is preliminary data.</text>
</comment>
<dbReference type="InterPro" id="IPR000477">
    <property type="entry name" value="RT_dom"/>
</dbReference>
<dbReference type="AlphaFoldDB" id="A0A8X6VUU4"/>
<keyword evidence="1" id="KW-0808">Transferase</keyword>
<dbReference type="SUPFAM" id="SSF56672">
    <property type="entry name" value="DNA/RNA polymerases"/>
    <property type="match status" value="1"/>
</dbReference>
<evidence type="ECO:0000259" key="6">
    <source>
        <dbReference type="PROSITE" id="PS50878"/>
    </source>
</evidence>
<protein>
    <submittedName>
        <fullName evidence="7">Retrovirus-related Pol polyprotein from transposon opus</fullName>
    </submittedName>
</protein>
<dbReference type="Gene3D" id="3.30.70.270">
    <property type="match status" value="2"/>
</dbReference>
<dbReference type="PROSITE" id="PS50878">
    <property type="entry name" value="RT_POL"/>
    <property type="match status" value="1"/>
</dbReference>
<dbReference type="Proteomes" id="UP000887159">
    <property type="component" value="Unassembled WGS sequence"/>
</dbReference>
<keyword evidence="3" id="KW-0255">Endonuclease</keyword>
<sequence length="681" mass="77374">MTEVNAVQIPAYNKSDPALWFIMCESTFALATPKPITESITKYNYIVSHIPPDIASLVRDILIKPDATDPYGNLKTELINHSGESSTQEIRQLLSGEELGSRRPSELLRNMTRRAETFNVPEKLMLELFLQRLPSRVQSILAAVSDLTLAKAAAISDRIFEVTPTPVEIYAISGASATTTEDRLFREIEKLNKRIDSLSFSRSRSPYSVKTPILGADFLHYFELVPDLRHKCLRDLKTKLQTTGHIKQATLHSVKTISSHETLYHDLLKSYPSITRLPDPTQPIKHNTVHFIKTNGPPVVAKPRRLAPDRLAIAKSEFQHMMQLGHLRPSSSNYASPLHMVPKKGHFRLATCGDYRALNAQTIKDKYPIPCLADFTANLHGSKFFSQVDLVKAYHQIPMNPDDIHKNRDLHSFRAFESTRMQFGLCGASATFQRFIDEVTRNLEGVYAFVDNILIASRDPEEHHKHLKALFSRLHEYGLSINVSKCVFGVSKIDFLGFHLSEEGIQPLPDKVKCITEFPKPSTLTQLRRFLGLFNFYRCFIPKAAHLLVPLIQFLEGHKNKKKTRSTVPQPTEQLQWNDAADAAFRLAKNAIAEAAFLRHPIPGASLSIWVDASDVAIGGTLMQLSKNQWEPIAFFSMKLNTSQQKWSTYDRELFSIYSTIRKFRYMLEGRTFQIYTDQNH</sequence>
<organism evidence="7 8">
    <name type="scientific">Trichonephila clavipes</name>
    <name type="common">Golden silk orbweaver</name>
    <name type="synonym">Nephila clavipes</name>
    <dbReference type="NCBI Taxonomy" id="2585209"/>
    <lineage>
        <taxon>Eukaryota</taxon>
        <taxon>Metazoa</taxon>
        <taxon>Ecdysozoa</taxon>
        <taxon>Arthropoda</taxon>
        <taxon>Chelicerata</taxon>
        <taxon>Arachnida</taxon>
        <taxon>Araneae</taxon>
        <taxon>Araneomorphae</taxon>
        <taxon>Entelegynae</taxon>
        <taxon>Araneoidea</taxon>
        <taxon>Nephilidae</taxon>
        <taxon>Trichonephila</taxon>
    </lineage>
</organism>
<reference evidence="7" key="1">
    <citation type="submission" date="2020-08" db="EMBL/GenBank/DDBJ databases">
        <title>Multicomponent nature underlies the extraordinary mechanical properties of spider dragline silk.</title>
        <authorList>
            <person name="Kono N."/>
            <person name="Nakamura H."/>
            <person name="Mori M."/>
            <person name="Yoshida Y."/>
            <person name="Ohtoshi R."/>
            <person name="Malay A.D."/>
            <person name="Moran D.A.P."/>
            <person name="Tomita M."/>
            <person name="Numata K."/>
            <person name="Arakawa K."/>
        </authorList>
    </citation>
    <scope>NUCLEOTIDE SEQUENCE</scope>
</reference>
<keyword evidence="2" id="KW-0540">Nuclease</keyword>
<proteinExistence type="predicted"/>
<evidence type="ECO:0000256" key="2">
    <source>
        <dbReference type="ARBA" id="ARBA00022722"/>
    </source>
</evidence>
<keyword evidence="8" id="KW-1185">Reference proteome</keyword>
<accession>A0A8X6VUU4</accession>
<gene>
    <name evidence="7" type="primary">pol</name>
    <name evidence="7" type="ORF">TNCV_2181891</name>
</gene>
<dbReference type="Pfam" id="PF17919">
    <property type="entry name" value="RT_RNaseH_2"/>
    <property type="match status" value="1"/>
</dbReference>
<dbReference type="PANTHER" id="PTHR37984">
    <property type="entry name" value="PROTEIN CBG26694"/>
    <property type="match status" value="1"/>
</dbReference>
<dbReference type="GO" id="GO:0003964">
    <property type="term" value="F:RNA-directed DNA polymerase activity"/>
    <property type="evidence" value="ECO:0007669"/>
    <property type="project" value="UniProtKB-KW"/>
</dbReference>
<evidence type="ECO:0000256" key="3">
    <source>
        <dbReference type="ARBA" id="ARBA00022759"/>
    </source>
</evidence>